<name>A0ABQ0U1K4_9GAMM</name>
<keyword evidence="1" id="KW-0808">Transferase</keyword>
<dbReference type="Pfam" id="PF00583">
    <property type="entry name" value="Acetyltransf_1"/>
    <property type="match status" value="1"/>
</dbReference>
<evidence type="ECO:0000313" key="4">
    <source>
        <dbReference type="EMBL" id="GEK72413.1"/>
    </source>
</evidence>
<comment type="caution">
    <text evidence="4">The sequence shown here is derived from an EMBL/GenBank/DDBJ whole genome shotgun (WGS) entry which is preliminary data.</text>
</comment>
<dbReference type="InterPro" id="IPR000182">
    <property type="entry name" value="GNAT_dom"/>
</dbReference>
<sequence length="178" mass="20515">MKNIAPDKTDKTDKTDKEVLMSDSPCLIRPLQMSDKPEWARLWQDYLAFYDTELPEAVYDHTFERLLAVGESEPGCFVVDVREADGQETPALAGLVHYLYHAHCWKLGPVCYLQDLFVDPRYRGKGLGRRLIERVHGQAGEDGVTDIYWMTQEFNEPARRLYDRVGALTPFIKYVRSA</sequence>
<evidence type="ECO:0000256" key="2">
    <source>
        <dbReference type="ARBA" id="ARBA00023315"/>
    </source>
</evidence>
<reference evidence="4 5" key="1">
    <citation type="submission" date="2019-07" db="EMBL/GenBank/DDBJ databases">
        <title>Whole genome shotgun sequence of Halomonas halophila NBRC 102604.</title>
        <authorList>
            <person name="Hosoyama A."/>
            <person name="Uohara A."/>
            <person name="Ohji S."/>
            <person name="Ichikawa N."/>
        </authorList>
    </citation>
    <scope>NUCLEOTIDE SEQUENCE [LARGE SCALE GENOMIC DNA]</scope>
    <source>
        <strain evidence="4 5">NBRC 102604</strain>
    </source>
</reference>
<evidence type="ECO:0000256" key="1">
    <source>
        <dbReference type="ARBA" id="ARBA00022679"/>
    </source>
</evidence>
<dbReference type="PANTHER" id="PTHR10545:SF42">
    <property type="entry name" value="ACETYLTRANSFERASE"/>
    <property type="match status" value="1"/>
</dbReference>
<dbReference type="SUPFAM" id="SSF55729">
    <property type="entry name" value="Acyl-CoA N-acyltransferases (Nat)"/>
    <property type="match status" value="1"/>
</dbReference>
<dbReference type="InterPro" id="IPR051016">
    <property type="entry name" value="Diverse_Substrate_AcTransf"/>
</dbReference>
<dbReference type="CDD" id="cd04301">
    <property type="entry name" value="NAT_SF"/>
    <property type="match status" value="1"/>
</dbReference>
<gene>
    <name evidence="4" type="ORF">HHA04nite_09570</name>
</gene>
<dbReference type="Gene3D" id="3.40.630.30">
    <property type="match status" value="1"/>
</dbReference>
<accession>A0ABQ0U1K4</accession>
<dbReference type="PROSITE" id="PS51186">
    <property type="entry name" value="GNAT"/>
    <property type="match status" value="1"/>
</dbReference>
<protein>
    <submittedName>
        <fullName evidence="4">GCN5 family N-acetyltransferase</fullName>
    </submittedName>
</protein>
<dbReference type="PANTHER" id="PTHR10545">
    <property type="entry name" value="DIAMINE N-ACETYLTRANSFERASE"/>
    <property type="match status" value="1"/>
</dbReference>
<evidence type="ECO:0000313" key="5">
    <source>
        <dbReference type="Proteomes" id="UP000321121"/>
    </source>
</evidence>
<evidence type="ECO:0000259" key="3">
    <source>
        <dbReference type="PROSITE" id="PS51186"/>
    </source>
</evidence>
<feature type="domain" description="N-acetyltransferase" evidence="3">
    <location>
        <begin position="26"/>
        <end position="178"/>
    </location>
</feature>
<dbReference type="InterPro" id="IPR016181">
    <property type="entry name" value="Acyl_CoA_acyltransferase"/>
</dbReference>
<keyword evidence="2" id="KW-0012">Acyltransferase</keyword>
<proteinExistence type="predicted"/>
<dbReference type="Proteomes" id="UP000321121">
    <property type="component" value="Unassembled WGS sequence"/>
</dbReference>
<keyword evidence="5" id="KW-1185">Reference proteome</keyword>
<organism evidence="4 5">
    <name type="scientific">Halomonas halophila</name>
    <dbReference type="NCBI Taxonomy" id="29573"/>
    <lineage>
        <taxon>Bacteria</taxon>
        <taxon>Pseudomonadati</taxon>
        <taxon>Pseudomonadota</taxon>
        <taxon>Gammaproteobacteria</taxon>
        <taxon>Oceanospirillales</taxon>
        <taxon>Halomonadaceae</taxon>
        <taxon>Halomonas</taxon>
    </lineage>
</organism>
<dbReference type="EMBL" id="BJUS01000006">
    <property type="protein sequence ID" value="GEK72413.1"/>
    <property type="molecule type" value="Genomic_DNA"/>
</dbReference>